<dbReference type="AlphaFoldDB" id="A0A8I0G8D7"/>
<dbReference type="RefSeq" id="WP_191071814.1">
    <property type="nucleotide sequence ID" value="NZ_CP060506.1"/>
</dbReference>
<organism evidence="3 4">
    <name type="scientific">Nanchangia anserum</name>
    <dbReference type="NCBI Taxonomy" id="2692125"/>
    <lineage>
        <taxon>Bacteria</taxon>
        <taxon>Bacillati</taxon>
        <taxon>Actinomycetota</taxon>
        <taxon>Actinomycetes</taxon>
        <taxon>Actinomycetales</taxon>
        <taxon>Actinomycetaceae</taxon>
        <taxon>Nanchangia</taxon>
    </lineage>
</organism>
<reference evidence="3 4" key="1">
    <citation type="submission" date="2020-08" db="EMBL/GenBank/DDBJ databases">
        <title>Winkia gen. nov., sp. nov., isolated from faeces of the Anser albifrons in China.</title>
        <authorList>
            <person name="Liu Q."/>
        </authorList>
    </citation>
    <scope>NUCLEOTIDE SEQUENCE [LARGE SCALE GENOMIC DNA]</scope>
    <source>
        <strain evidence="3 4">C62</strain>
    </source>
</reference>
<accession>A0A8I0G8D7</accession>
<feature type="domain" description="Ferrous iron transporter FeoA-like" evidence="2">
    <location>
        <begin position="1"/>
        <end position="72"/>
    </location>
</feature>
<evidence type="ECO:0000313" key="3">
    <source>
        <dbReference type="EMBL" id="MBD3689790.1"/>
    </source>
</evidence>
<proteinExistence type="predicted"/>
<evidence type="ECO:0000259" key="2">
    <source>
        <dbReference type="SMART" id="SM00899"/>
    </source>
</evidence>
<dbReference type="InterPro" id="IPR008988">
    <property type="entry name" value="Transcriptional_repressor_C"/>
</dbReference>
<dbReference type="SMART" id="SM00899">
    <property type="entry name" value="FeoA"/>
    <property type="match status" value="1"/>
</dbReference>
<gene>
    <name evidence="3" type="ORF">H8R10_06060</name>
</gene>
<dbReference type="Pfam" id="PF04023">
    <property type="entry name" value="FeoA"/>
    <property type="match status" value="1"/>
</dbReference>
<dbReference type="Gene3D" id="2.30.30.90">
    <property type="match status" value="1"/>
</dbReference>
<sequence>MRLTEVTVGRTVRLKEFGCSPEHELRVKELGLREGAVFRVTHRAGFGGVVINLAGSRIAIDRGAGRHVVVEPMEMAS</sequence>
<comment type="caution">
    <text evidence="3">The sequence shown here is derived from an EMBL/GenBank/DDBJ whole genome shotgun (WGS) entry which is preliminary data.</text>
</comment>
<protein>
    <submittedName>
        <fullName evidence="3">Ferrous iron transport protein A</fullName>
    </submittedName>
</protein>
<evidence type="ECO:0000313" key="4">
    <source>
        <dbReference type="Proteomes" id="UP000627538"/>
    </source>
</evidence>
<keyword evidence="1" id="KW-0408">Iron</keyword>
<keyword evidence="4" id="KW-1185">Reference proteome</keyword>
<evidence type="ECO:0000256" key="1">
    <source>
        <dbReference type="ARBA" id="ARBA00023004"/>
    </source>
</evidence>
<dbReference type="Proteomes" id="UP000627538">
    <property type="component" value="Unassembled WGS sequence"/>
</dbReference>
<dbReference type="GO" id="GO:0046914">
    <property type="term" value="F:transition metal ion binding"/>
    <property type="evidence" value="ECO:0007669"/>
    <property type="project" value="InterPro"/>
</dbReference>
<dbReference type="EMBL" id="JACRUO010000001">
    <property type="protein sequence ID" value="MBD3689790.1"/>
    <property type="molecule type" value="Genomic_DNA"/>
</dbReference>
<dbReference type="InterPro" id="IPR007167">
    <property type="entry name" value="Fe-transptr_FeoA-like"/>
</dbReference>
<dbReference type="SUPFAM" id="SSF50037">
    <property type="entry name" value="C-terminal domain of transcriptional repressors"/>
    <property type="match status" value="1"/>
</dbReference>
<dbReference type="InterPro" id="IPR038157">
    <property type="entry name" value="FeoA_core_dom"/>
</dbReference>
<name>A0A8I0G8D7_9ACTO</name>